<dbReference type="Proteomes" id="UP000267096">
    <property type="component" value="Unassembled WGS sequence"/>
</dbReference>
<feature type="compositionally biased region" description="Basic residues" evidence="1">
    <location>
        <begin position="20"/>
        <end position="31"/>
    </location>
</feature>
<name>A0A0M3JG05_ANISI</name>
<keyword evidence="3" id="KW-1185">Reference proteome</keyword>
<evidence type="ECO:0000313" key="3">
    <source>
        <dbReference type="Proteomes" id="UP000267096"/>
    </source>
</evidence>
<dbReference type="EMBL" id="UYRR01013626">
    <property type="protein sequence ID" value="VDK26875.1"/>
    <property type="molecule type" value="Genomic_DNA"/>
</dbReference>
<accession>A0A0M3JG05</accession>
<dbReference type="AlphaFoldDB" id="A0A0M3JG05"/>
<dbReference type="WBParaSite" id="ASIM_0000655901-mRNA-1">
    <property type="protein sequence ID" value="ASIM_0000655901-mRNA-1"/>
    <property type="gene ID" value="ASIM_0000655901"/>
</dbReference>
<evidence type="ECO:0000313" key="4">
    <source>
        <dbReference type="WBParaSite" id="ASIM_0000655901-mRNA-1"/>
    </source>
</evidence>
<proteinExistence type="predicted"/>
<feature type="region of interest" description="Disordered" evidence="1">
    <location>
        <begin position="1"/>
        <end position="49"/>
    </location>
</feature>
<feature type="compositionally biased region" description="Basic and acidic residues" evidence="1">
    <location>
        <begin position="39"/>
        <end position="48"/>
    </location>
</feature>
<sequence>MDGTDLVYPDEVDPSERAKPRPPPHSNHRKHAESALSRNRMETSRVYDDPASEQNNIVNTAASNEVRSFIIGDKSQKFDDHCHSSHSLPSYSLFFPIECSSQVTAFAKGS</sequence>
<reference evidence="2 3" key="2">
    <citation type="submission" date="2018-11" db="EMBL/GenBank/DDBJ databases">
        <authorList>
            <consortium name="Pathogen Informatics"/>
        </authorList>
    </citation>
    <scope>NUCLEOTIDE SEQUENCE [LARGE SCALE GENOMIC DNA]</scope>
</reference>
<protein>
    <submittedName>
        <fullName evidence="2 4">Uncharacterized protein</fullName>
    </submittedName>
</protein>
<reference evidence="4" key="1">
    <citation type="submission" date="2017-02" db="UniProtKB">
        <authorList>
            <consortium name="WormBaseParasite"/>
        </authorList>
    </citation>
    <scope>IDENTIFICATION</scope>
</reference>
<evidence type="ECO:0000256" key="1">
    <source>
        <dbReference type="SAM" id="MobiDB-lite"/>
    </source>
</evidence>
<organism evidence="4">
    <name type="scientific">Anisakis simplex</name>
    <name type="common">Herring worm</name>
    <dbReference type="NCBI Taxonomy" id="6269"/>
    <lineage>
        <taxon>Eukaryota</taxon>
        <taxon>Metazoa</taxon>
        <taxon>Ecdysozoa</taxon>
        <taxon>Nematoda</taxon>
        <taxon>Chromadorea</taxon>
        <taxon>Rhabditida</taxon>
        <taxon>Spirurina</taxon>
        <taxon>Ascaridomorpha</taxon>
        <taxon>Ascaridoidea</taxon>
        <taxon>Anisakidae</taxon>
        <taxon>Anisakis</taxon>
        <taxon>Anisakis simplex complex</taxon>
    </lineage>
</organism>
<gene>
    <name evidence="2" type="ORF">ASIM_LOCUS6336</name>
</gene>
<evidence type="ECO:0000313" key="2">
    <source>
        <dbReference type="EMBL" id="VDK26875.1"/>
    </source>
</evidence>